<dbReference type="RefSeq" id="WP_037024533.1">
    <property type="nucleotide sequence ID" value="NZ_CCSF01000001.1"/>
</dbReference>
<dbReference type="EMBL" id="CCSF01000001">
    <property type="protein sequence ID" value="CDZ95037.1"/>
    <property type="molecule type" value="Genomic_DNA"/>
</dbReference>
<keyword evidence="1" id="KW-0732">Signal</keyword>
<evidence type="ECO:0008006" key="4">
    <source>
        <dbReference type="Google" id="ProtNLM"/>
    </source>
</evidence>
<name>A0A078LXL9_9PSED</name>
<gene>
    <name evidence="2" type="ORF">BN1079_02368</name>
</gene>
<dbReference type="AlphaFoldDB" id="A0A078LXL9"/>
<evidence type="ECO:0000313" key="2">
    <source>
        <dbReference type="EMBL" id="CDZ95037.1"/>
    </source>
</evidence>
<dbReference type="Proteomes" id="UP000053902">
    <property type="component" value="Unassembled WGS sequence"/>
</dbReference>
<keyword evidence="3" id="KW-1185">Reference proteome</keyword>
<evidence type="ECO:0000256" key="1">
    <source>
        <dbReference type="SAM" id="SignalP"/>
    </source>
</evidence>
<dbReference type="eggNOG" id="COG4254">
    <property type="taxonomic scope" value="Bacteria"/>
</dbReference>
<accession>A0A078LXL9</accession>
<dbReference type="STRING" id="1499686.BN1079_02368"/>
<dbReference type="OrthoDB" id="7028389at2"/>
<protein>
    <recommendedName>
        <fullName evidence="4">FecR protein domain-containing protein</fullName>
    </recommendedName>
</protein>
<organism evidence="2 3">
    <name type="scientific">Pseudomonas saudiphocaensis</name>
    <dbReference type="NCBI Taxonomy" id="1499686"/>
    <lineage>
        <taxon>Bacteria</taxon>
        <taxon>Pseudomonadati</taxon>
        <taxon>Pseudomonadota</taxon>
        <taxon>Gammaproteobacteria</taxon>
        <taxon>Pseudomonadales</taxon>
        <taxon>Pseudomonadaceae</taxon>
        <taxon>Pseudomonas</taxon>
    </lineage>
</organism>
<dbReference type="HOGENOM" id="CLU_122741_0_0_6"/>
<evidence type="ECO:0000313" key="3">
    <source>
        <dbReference type="Proteomes" id="UP000053902"/>
    </source>
</evidence>
<feature type="chain" id="PRO_5001741673" description="FecR protein domain-containing protein" evidence="1">
    <location>
        <begin position="25"/>
        <end position="152"/>
    </location>
</feature>
<sequence>MACLRDLFRLAVAGLCLWPVALVAQPLPDPAGYISRVSGEALVTSRGITSELLPGQAVIEGMTLHSGPGGGLAVIFEDGTVMSFGPDSELHLERYRFTPAIGAFALEARFERGTLSIESGAITRLDPDAINLRTPDARVRVRAGHALLKVSR</sequence>
<reference evidence="2 3" key="1">
    <citation type="submission" date="2014-07" db="EMBL/GenBank/DDBJ databases">
        <authorList>
            <person name="Urmite Genomes Urmite Genomes"/>
        </authorList>
    </citation>
    <scope>NUCLEOTIDE SEQUENCE [LARGE SCALE GENOMIC DNA]</scope>
    <source>
        <strain evidence="2 3">20_BN</strain>
    </source>
</reference>
<proteinExistence type="predicted"/>
<feature type="signal peptide" evidence="1">
    <location>
        <begin position="1"/>
        <end position="24"/>
    </location>
</feature>